<feature type="transmembrane region" description="Helical" evidence="1">
    <location>
        <begin position="485"/>
        <end position="503"/>
    </location>
</feature>
<dbReference type="Proteomes" id="UP000236497">
    <property type="component" value="Unassembled WGS sequence"/>
</dbReference>
<gene>
    <name evidence="2" type="ORF">HHT355_0933</name>
</gene>
<feature type="transmembrane region" description="Helical" evidence="1">
    <location>
        <begin position="369"/>
        <end position="392"/>
    </location>
</feature>
<evidence type="ECO:0000256" key="1">
    <source>
        <dbReference type="SAM" id="Phobius"/>
    </source>
</evidence>
<proteinExistence type="predicted"/>
<evidence type="ECO:0000313" key="2">
    <source>
        <dbReference type="EMBL" id="CRZ34136.1"/>
    </source>
</evidence>
<keyword evidence="3" id="KW-1185">Reference proteome</keyword>
<feature type="transmembrane region" description="Helical" evidence="1">
    <location>
        <begin position="71"/>
        <end position="88"/>
    </location>
</feature>
<feature type="transmembrane region" description="Helical" evidence="1">
    <location>
        <begin position="546"/>
        <end position="566"/>
    </location>
</feature>
<feature type="transmembrane region" description="Helical" evidence="1">
    <location>
        <begin position="220"/>
        <end position="239"/>
    </location>
</feature>
<feature type="transmembrane region" description="Helical" evidence="1">
    <location>
        <begin position="274"/>
        <end position="291"/>
    </location>
</feature>
<feature type="transmembrane region" description="Helical" evidence="1">
    <location>
        <begin position="42"/>
        <end position="65"/>
    </location>
</feature>
<feature type="transmembrane region" description="Helical" evidence="1">
    <location>
        <begin position="245"/>
        <end position="262"/>
    </location>
</feature>
<feature type="transmembrane region" description="Helical" evidence="1">
    <location>
        <begin position="196"/>
        <end position="213"/>
    </location>
</feature>
<organism evidence="2 3">
    <name type="scientific">Herbinix hemicellulosilytica</name>
    <dbReference type="NCBI Taxonomy" id="1564487"/>
    <lineage>
        <taxon>Bacteria</taxon>
        <taxon>Bacillati</taxon>
        <taxon>Bacillota</taxon>
        <taxon>Clostridia</taxon>
        <taxon>Lachnospirales</taxon>
        <taxon>Lachnospiraceae</taxon>
        <taxon>Herbinix</taxon>
    </lineage>
</organism>
<keyword evidence="1" id="KW-1133">Transmembrane helix</keyword>
<evidence type="ECO:0000313" key="3">
    <source>
        <dbReference type="Proteomes" id="UP000236497"/>
    </source>
</evidence>
<feature type="transmembrane region" description="Helical" evidence="1">
    <location>
        <begin position="6"/>
        <end position="30"/>
    </location>
</feature>
<feature type="transmembrane region" description="Helical" evidence="1">
    <location>
        <begin position="515"/>
        <end position="534"/>
    </location>
</feature>
<feature type="transmembrane region" description="Helical" evidence="1">
    <location>
        <begin position="145"/>
        <end position="167"/>
    </location>
</feature>
<dbReference type="AlphaFoldDB" id="A0A0H5SH66"/>
<feature type="transmembrane region" description="Helical" evidence="1">
    <location>
        <begin position="337"/>
        <end position="357"/>
    </location>
</feature>
<dbReference type="RefSeq" id="WP_103202262.1">
    <property type="nucleotide sequence ID" value="NZ_CVTD020000011.1"/>
</dbReference>
<dbReference type="OrthoDB" id="2985456at2"/>
<protein>
    <submittedName>
        <fullName evidence="2">Putative membrane protein</fullName>
    </submittedName>
</protein>
<keyword evidence="1" id="KW-0812">Transmembrane</keyword>
<accession>A0A0H5SH66</accession>
<keyword evidence="1" id="KW-0472">Membrane</keyword>
<dbReference type="EMBL" id="CVTD020000011">
    <property type="protein sequence ID" value="CRZ34136.1"/>
    <property type="molecule type" value="Genomic_DNA"/>
</dbReference>
<reference evidence="2 3" key="1">
    <citation type="submission" date="2015-06" db="EMBL/GenBank/DDBJ databases">
        <authorList>
            <person name="Wibberg Daniel"/>
        </authorList>
    </citation>
    <scope>NUCLEOTIDE SEQUENCE [LARGE SCALE GENOMIC DNA]</scope>
    <source>
        <strain evidence="2 3">T3/55T</strain>
    </source>
</reference>
<sequence>MIVDTGAYVLSMISVLIGCLFRDFFIPLFVWRKHLKGKSLTYRFWFCILTQAFIQINLVLTLGILNILNRYTFIGFNIAIYSLILWNFSDKKFFEKCRNGFYALWNSYKEEWFTRYIISLVGKRGKIIFRNLKSQKLRDKVKKHWLEGLLLSGIIAYNLWFLTYNVFNYHCYQFSDIPVHQSWIYELEQGNLFSDGIYPFGMHIMIYFVRMVFGLNLREILLYAGAYQFVILIISVYLLAKEIFVGKYIPTAAILIVSLMVNQGRYGASLPQEAGMYAVVAIAYFMVRYLHKEREKLLIPGDSRLKRLLRINLYINKKYINSELLLLMISVYLVISYHYYTAIAAVFVICSLGIAYFPRILKKHNFVPIFFSGLMGALIAVVPIGICLLKGIPFEASIDWAKTVMAGDVWLGSTPEYKSTLAKALGNENTFDDGAKDNLDAENDELDITVSTNSKISPVRMINYYKNSLYDFGSTVMFGPTATKLLFACMMSGVGCALIMLLWGKYRYFGCDYLALNIVMLIFFTVGASQALGIPEVIAAARASTFAQPFIGMIYLMPVDFIFRILSIWENRYFQTLLKGISLAVCVMAAFVIIKAGWYHNYFDVNQAYYNEAEYVLRNIKKSFKKFSYTIVSPTEEYYDVIDHGRHTELSQFVNMISKNEDKFMFTTDYVFFFIEKLVLQDYNYGRVEVSPEFALKDFVFMEDVQDYYYQRAVIESKAYYWAKKFKEMYPKNFKVYFENDIFVVYLLEQNTYYPYDLQIDYLEDLRKMTYTDNLNLHDSKGM</sequence>
<feature type="transmembrane region" description="Helical" evidence="1">
    <location>
        <begin position="578"/>
        <end position="599"/>
    </location>
</feature>
<name>A0A0H5SH66_HERHM</name>